<dbReference type="Pfam" id="PF00665">
    <property type="entry name" value="rve"/>
    <property type="match status" value="1"/>
</dbReference>
<feature type="compositionally biased region" description="Gly residues" evidence="5">
    <location>
        <begin position="152"/>
        <end position="168"/>
    </location>
</feature>
<dbReference type="InterPro" id="IPR054722">
    <property type="entry name" value="PolX-like_BBD"/>
</dbReference>
<proteinExistence type="predicted"/>
<keyword evidence="3" id="KW-0064">Aspartyl protease</keyword>
<evidence type="ECO:0000259" key="6">
    <source>
        <dbReference type="PROSITE" id="PS50994"/>
    </source>
</evidence>
<feature type="region of interest" description="Disordered" evidence="5">
    <location>
        <begin position="149"/>
        <end position="168"/>
    </location>
</feature>
<dbReference type="InterPro" id="IPR036397">
    <property type="entry name" value="RNaseH_sf"/>
</dbReference>
<dbReference type="Pfam" id="PF13976">
    <property type="entry name" value="gag_pre-integrs"/>
    <property type="match status" value="1"/>
</dbReference>
<organism evidence="7 8">
    <name type="scientific">Cajanus cajan</name>
    <name type="common">Pigeon pea</name>
    <name type="synonym">Cajanus indicus</name>
    <dbReference type="NCBI Taxonomy" id="3821"/>
    <lineage>
        <taxon>Eukaryota</taxon>
        <taxon>Viridiplantae</taxon>
        <taxon>Streptophyta</taxon>
        <taxon>Embryophyta</taxon>
        <taxon>Tracheophyta</taxon>
        <taxon>Spermatophyta</taxon>
        <taxon>Magnoliopsida</taxon>
        <taxon>eudicotyledons</taxon>
        <taxon>Gunneridae</taxon>
        <taxon>Pentapetalae</taxon>
        <taxon>rosids</taxon>
        <taxon>fabids</taxon>
        <taxon>Fabales</taxon>
        <taxon>Fabaceae</taxon>
        <taxon>Papilionoideae</taxon>
        <taxon>50 kb inversion clade</taxon>
        <taxon>NPAAA clade</taxon>
        <taxon>indigoferoid/millettioid clade</taxon>
        <taxon>Phaseoleae</taxon>
        <taxon>Cajanus</taxon>
    </lineage>
</organism>
<dbReference type="CDD" id="cd09272">
    <property type="entry name" value="RNase_HI_RT_Ty1"/>
    <property type="match status" value="1"/>
</dbReference>
<dbReference type="OMA" id="CAINKTH"/>
<dbReference type="InterPro" id="IPR001584">
    <property type="entry name" value="Integrase_cat-core"/>
</dbReference>
<protein>
    <submittedName>
        <fullName evidence="7">Retrovirus-related Pol polyprotein from transposon TNT 1-94</fullName>
    </submittedName>
</protein>
<dbReference type="GO" id="GO:0046872">
    <property type="term" value="F:metal ion binding"/>
    <property type="evidence" value="ECO:0007669"/>
    <property type="project" value="UniProtKB-KW"/>
</dbReference>
<dbReference type="InterPro" id="IPR039537">
    <property type="entry name" value="Retrotran_Ty1/copia-like"/>
</dbReference>
<evidence type="ECO:0000256" key="1">
    <source>
        <dbReference type="ARBA" id="ARBA00022670"/>
    </source>
</evidence>
<dbReference type="GO" id="GO:0003676">
    <property type="term" value="F:nucleic acid binding"/>
    <property type="evidence" value="ECO:0007669"/>
    <property type="project" value="InterPro"/>
</dbReference>
<dbReference type="InterPro" id="IPR025724">
    <property type="entry name" value="GAG-pre-integrase_dom"/>
</dbReference>
<dbReference type="Gramene" id="C.cajan_10119.t">
    <property type="protein sequence ID" value="C.cajan_10119.t"/>
    <property type="gene ID" value="C.cajan_10119"/>
</dbReference>
<dbReference type="Pfam" id="PF22936">
    <property type="entry name" value="Pol_BBD"/>
    <property type="match status" value="1"/>
</dbReference>
<name>A0A151TVT8_CAJCA</name>
<reference evidence="7 8" key="1">
    <citation type="journal article" date="2012" name="Nat. Biotechnol.">
        <title>Draft genome sequence of pigeonpea (Cajanus cajan), an orphan legume crop of resource-poor farmers.</title>
        <authorList>
            <person name="Varshney R.K."/>
            <person name="Chen W."/>
            <person name="Li Y."/>
            <person name="Bharti A.K."/>
            <person name="Saxena R.K."/>
            <person name="Schlueter J.A."/>
            <person name="Donoghue M.T."/>
            <person name="Azam S."/>
            <person name="Fan G."/>
            <person name="Whaley A.M."/>
            <person name="Farmer A.D."/>
            <person name="Sheridan J."/>
            <person name="Iwata A."/>
            <person name="Tuteja R."/>
            <person name="Penmetsa R.V."/>
            <person name="Wu W."/>
            <person name="Upadhyaya H.D."/>
            <person name="Yang S.P."/>
            <person name="Shah T."/>
            <person name="Saxena K.B."/>
            <person name="Michael T."/>
            <person name="McCombie W.R."/>
            <person name="Yang B."/>
            <person name="Zhang G."/>
            <person name="Yang H."/>
            <person name="Wang J."/>
            <person name="Spillane C."/>
            <person name="Cook D.R."/>
            <person name="May G.D."/>
            <person name="Xu X."/>
            <person name="Jackson S.A."/>
        </authorList>
    </citation>
    <scope>NUCLEOTIDE SEQUENCE [LARGE SCALE GENOMIC DNA]</scope>
    <source>
        <strain evidence="8">cv. Asha</strain>
    </source>
</reference>
<evidence type="ECO:0000256" key="2">
    <source>
        <dbReference type="ARBA" id="ARBA00022723"/>
    </source>
</evidence>
<gene>
    <name evidence="7" type="ORF">KK1_010404</name>
</gene>
<dbReference type="PANTHER" id="PTHR42648">
    <property type="entry name" value="TRANSPOSASE, PUTATIVE-RELATED"/>
    <property type="match status" value="1"/>
</dbReference>
<dbReference type="InterPro" id="IPR057670">
    <property type="entry name" value="SH3_retrovirus"/>
</dbReference>
<dbReference type="SUPFAM" id="SSF56672">
    <property type="entry name" value="DNA/RNA polymerases"/>
    <property type="match status" value="1"/>
</dbReference>
<dbReference type="Proteomes" id="UP000075243">
    <property type="component" value="Chromosome 3"/>
</dbReference>
<accession>A0A151TVT8</accession>
<evidence type="ECO:0000256" key="4">
    <source>
        <dbReference type="ARBA" id="ARBA00022801"/>
    </source>
</evidence>
<evidence type="ECO:0000313" key="8">
    <source>
        <dbReference type="Proteomes" id="UP000075243"/>
    </source>
</evidence>
<dbReference type="InterPro" id="IPR012337">
    <property type="entry name" value="RNaseH-like_sf"/>
</dbReference>
<dbReference type="InterPro" id="IPR043502">
    <property type="entry name" value="DNA/RNA_pol_sf"/>
</dbReference>
<keyword evidence="8" id="KW-1185">Reference proteome</keyword>
<dbReference type="PROSITE" id="PS50994">
    <property type="entry name" value="INTEGRASE"/>
    <property type="match status" value="1"/>
</dbReference>
<keyword evidence="4" id="KW-0378">Hydrolase</keyword>
<evidence type="ECO:0000313" key="7">
    <source>
        <dbReference type="EMBL" id="KYP71160.1"/>
    </source>
</evidence>
<dbReference type="Pfam" id="PF07727">
    <property type="entry name" value="RVT_2"/>
    <property type="match status" value="1"/>
</dbReference>
<evidence type="ECO:0000256" key="5">
    <source>
        <dbReference type="SAM" id="MobiDB-lite"/>
    </source>
</evidence>
<evidence type="ECO:0000256" key="3">
    <source>
        <dbReference type="ARBA" id="ARBA00022750"/>
    </source>
</evidence>
<feature type="domain" description="Integrase catalytic" evidence="6">
    <location>
        <begin position="471"/>
        <end position="635"/>
    </location>
</feature>
<dbReference type="PANTHER" id="PTHR42648:SF26">
    <property type="entry name" value="INTEGRASE CATALYTIC DOMAIN-CONTAINING PROTEIN"/>
    <property type="match status" value="1"/>
</dbReference>
<dbReference type="EMBL" id="CM003605">
    <property type="protein sequence ID" value="KYP71160.1"/>
    <property type="molecule type" value="Genomic_DNA"/>
</dbReference>
<dbReference type="GO" id="GO:0006508">
    <property type="term" value="P:proteolysis"/>
    <property type="evidence" value="ECO:0007669"/>
    <property type="project" value="UniProtKB-KW"/>
</dbReference>
<keyword evidence="2" id="KW-0479">Metal-binding</keyword>
<dbReference type="SUPFAM" id="SSF53098">
    <property type="entry name" value="Ribonuclease H-like"/>
    <property type="match status" value="1"/>
</dbReference>
<dbReference type="Pfam" id="PF14223">
    <property type="entry name" value="Retrotran_gag_2"/>
    <property type="match status" value="1"/>
</dbReference>
<sequence length="1268" mass="142046">MLLTWLQSTLSKSILSRVIGSVHSYQVWEKIHEYFHTQTKACARQLRTDLRTTSLDGKTMREFLSQIKNIADELAGVGHPFPLDEYVDAILEGLPQDYAPVVSVIESKFATPPIAEVEALLLAHESRNNRFCKQSFSPSINYTHGYARGSVNHGGGNSGRRGGSSGRGRGGRFANFQCQICLKYSHTANICFYRADANYHPHDSLVLYDPSTLQPVQVNSPPSITKTSNSWGNPTSKQPSQDTNVNSVTPSAMLANTPSQGAVNSTWIPDSGASFHVTGEPQNVHQLGHFDGPDQIFIGNGQGLHINGSGFSSFLSPIKSNFCFKLNDLLHVPSITKNLLSVSKFAKDNSVYFEFHSHCCFVKSQVTNEILLQGVVGSDGLYSFSNLELQGPSVLVSSSMASSVDPAVSAFAIPSSHTSWHTRLSHPNSHVLKLVLNHCNIAPSNRNVSEFCSSCCVGKSHRLPSLVSESVYSAPLDLIFTDLWGPSHVVSHSGYVYYVSFIDAFSKFTWIYPLKSKSDTLSVFQQFKAMVELQLNTKIKSIQSDWGGEYRSFTAFLATHGITHRLICPHTHHQNGVVERKHRHIVDIGITLLHHASLPLTFWDYAFSTAVYLINRLPTASLNFDIPFTVLFKQTPDYKFLKTFGCACFPFLRPYTTHKLDFRSQECVFLGYSNSHKGYKCLSASGKIYISKDVIFNETRFPYLDLFQHTSTPVPSPSQYFTLNPDLSPPCSHTTASSLPFIPVSETSNHSGQDNILSVSPTVSQFNSTPSSPVSSTPTNTVSRTINNHSMQTRSKSGIYKPKMPPSLFLAHSEPKNVKQALSDPDWFSAMKQEYSALLQNHTWDLVPLPSNRQAVGCKWVFRVKENADGSINKFKARLVAKGFHQVHGFDFHETFSPVIKPITIRIIITLALTYNWHLFQLDVNNAFLNGILEETVYMVQPPGFEVEDKSLVCKLNKALYGVKQAPRQWFDRLKFTLLQFGFQASKCDPSLFMYKHQDQIIFLLVYVDDIIITGSSSQFIQQITDQLNSTFSLKQLGQLDYFLGIEIKHLPDKSLLMTQSKYIRDLLHKTSMAEAHPISSPMLSGCKLSKSGADLFHDPTLYRSVVGALQYATLTRPEISFAVNKVCQSWKPFSITAMCDSDWASDIDDRKSTSGSAIYLGPNLISWWSRKQQVTTRSSTEAEYRSIAHTSAELTWIKALLQELQVPFSTPVLLCDNQSAVAIAHNPVFHSRTKHMEIDVFFLFESKFYPSSFWFTTFQLWINGQMY</sequence>
<keyword evidence="1" id="KW-0645">Protease</keyword>
<feature type="region of interest" description="Disordered" evidence="5">
    <location>
        <begin position="217"/>
        <end position="255"/>
    </location>
</feature>
<dbReference type="GO" id="GO:0015074">
    <property type="term" value="P:DNA integration"/>
    <property type="evidence" value="ECO:0007669"/>
    <property type="project" value="InterPro"/>
</dbReference>
<dbReference type="InterPro" id="IPR013103">
    <property type="entry name" value="RVT_2"/>
</dbReference>
<dbReference type="Pfam" id="PF25597">
    <property type="entry name" value="SH3_retrovirus"/>
    <property type="match status" value="1"/>
</dbReference>
<dbReference type="GO" id="GO:0004190">
    <property type="term" value="F:aspartic-type endopeptidase activity"/>
    <property type="evidence" value="ECO:0007669"/>
    <property type="project" value="UniProtKB-KW"/>
</dbReference>
<dbReference type="Gene3D" id="3.30.420.10">
    <property type="entry name" value="Ribonuclease H-like superfamily/Ribonuclease H"/>
    <property type="match status" value="1"/>
</dbReference>
<dbReference type="AlphaFoldDB" id="A0A151TVT8"/>